<accession>A0A562TXH8</accession>
<feature type="domain" description="Thiopeptide-type bacteriocin biosynthesis" evidence="2">
    <location>
        <begin position="740"/>
        <end position="1004"/>
    </location>
</feature>
<keyword evidence="4" id="KW-1185">Reference proteome</keyword>
<dbReference type="EMBL" id="VLLI01000010">
    <property type="protein sequence ID" value="TWI97510.1"/>
    <property type="molecule type" value="Genomic_DNA"/>
</dbReference>
<dbReference type="RefSeq" id="WP_144914293.1">
    <property type="nucleotide sequence ID" value="NZ_VLLI01000010.1"/>
</dbReference>
<dbReference type="InterPro" id="IPR006827">
    <property type="entry name" value="Lant_deHydtase_N"/>
</dbReference>
<organism evidence="3 4">
    <name type="scientific">Mucilaginibacter frigoritolerans</name>
    <dbReference type="NCBI Taxonomy" id="652788"/>
    <lineage>
        <taxon>Bacteria</taxon>
        <taxon>Pseudomonadati</taxon>
        <taxon>Bacteroidota</taxon>
        <taxon>Sphingobacteriia</taxon>
        <taxon>Sphingobacteriales</taxon>
        <taxon>Sphingobacteriaceae</taxon>
        <taxon>Mucilaginibacter</taxon>
    </lineage>
</organism>
<evidence type="ECO:0000259" key="1">
    <source>
        <dbReference type="Pfam" id="PF04738"/>
    </source>
</evidence>
<dbReference type="NCBIfam" id="TIGR03891">
    <property type="entry name" value="thiopep_ocin"/>
    <property type="match status" value="1"/>
</dbReference>
<evidence type="ECO:0000259" key="2">
    <source>
        <dbReference type="Pfam" id="PF14028"/>
    </source>
</evidence>
<feature type="domain" description="Lantibiotic dehydratase N-terminal" evidence="1">
    <location>
        <begin position="35"/>
        <end position="667"/>
    </location>
</feature>
<dbReference type="OrthoDB" id="1273722at2"/>
<proteinExistence type="predicted"/>
<gene>
    <name evidence="3" type="ORF">JN11_03329</name>
</gene>
<evidence type="ECO:0000313" key="3">
    <source>
        <dbReference type="EMBL" id="TWI97510.1"/>
    </source>
</evidence>
<protein>
    <submittedName>
        <fullName evidence="3">Thiopeptide-type bacteriocin biosynthesis protein</fullName>
    </submittedName>
</protein>
<dbReference type="Pfam" id="PF14028">
    <property type="entry name" value="Lant_dehydr_C"/>
    <property type="match status" value="1"/>
</dbReference>
<dbReference type="Proteomes" id="UP000317010">
    <property type="component" value="Unassembled WGS sequence"/>
</dbReference>
<comment type="caution">
    <text evidence="3">The sequence shown here is derived from an EMBL/GenBank/DDBJ whole genome shotgun (WGS) entry which is preliminary data.</text>
</comment>
<evidence type="ECO:0000313" key="4">
    <source>
        <dbReference type="Proteomes" id="UP000317010"/>
    </source>
</evidence>
<dbReference type="Pfam" id="PF04738">
    <property type="entry name" value="Lant_dehydr_N"/>
    <property type="match status" value="1"/>
</dbReference>
<name>A0A562TXH8_9SPHI</name>
<dbReference type="AlphaFoldDB" id="A0A562TXH8"/>
<sequence>MLNIFFSPYLFLRTPALSYKNYEISELEKTLKTQFFQAAIFFASESLYAELSRCDFDYQLLDSKVKLSLQKYFNRMCYRPTPFGMFSAFSSLKWDLSKGSSICILEDGRQIYVNPDFQFSVDLARKMEKSGHFENIKYYSNNSIYTTKREKRYLTNGFNNNPKKTDFLIVSYQADGLLNKLISFCKTGKSKGEMISWLEKFIDQTDEIEEYINDLIEAGLLIPELYPNMAGEKYFSRLARIASEINGDYDLANQIVSYNDIVKNIVNEDDVNIKELTNSDLYQSMKKDIKSMFYVASERKTKSIIGKKYQQQIKDGLMCLNKFAFNSTPQTLGTFKSKFKAKFEDQEIPVLQALDRETGVGYDGSEANLVTSELLDGIQLNLRSNTLHFNWTQVHEFFLSRLSKNVDNHCISITDKELDKIHMQSDLTIPPSFSVIFRVFNDKIWIEQAGGCSATALLGRFTLFNEDVKQEVRSIAEAEEKLNEDVIFADISCFNDEHAANINSNGGVRMYEIPIGVHSTLNRSSIIDLSDIMVSVVDNKIILRSKKLNKIIIPRLSSAYNYTRSELSIFRFLCDLQYQDLKFNYTFDLKSLLPGLNFYPRVEYKNCILFPCTWVLDSDEIIEITCDNDLRTNFKRLSEKIELKKQFALTEGDNQLIFNIDDPDSVNNFVKTIKNKKTVILQEVFLEEESIVQNTSGEPLVGQFMASVFSSEVAYHQSMFSTLNNRKNKIKRIYLPGDEWVYFKLYCHPAISNTLLIKSINVIVNNLKKQNKLKGWYFIRYADPDQHLRIRIQTKQGNVTEVVQYFEKKMRKYVENGSIDNLLLDTYKRELERYGFDKIEYVEKIFQASSELIINYLRNITKDEHTGFSELHLALVSVDALLGVFFRDNSGKMYILKSLHDGMKHEFDDSKQVKFQLDTKYREYALFINNIKTNKNTIIELAGKKVFAAFEKELLELKVNFDWQLNGNLVKLSGDLIHMHLNRLFNEKQRKHEFIIYYLLYKYYQSLEARKEKELQPAASASKRFSINHVKEAVFK</sequence>
<reference evidence="3 4" key="1">
    <citation type="submission" date="2019-07" db="EMBL/GenBank/DDBJ databases">
        <title>Genomic Encyclopedia of Archaeal and Bacterial Type Strains, Phase II (KMG-II): from individual species to whole genera.</title>
        <authorList>
            <person name="Goeker M."/>
        </authorList>
    </citation>
    <scope>NUCLEOTIDE SEQUENCE [LARGE SCALE GENOMIC DNA]</scope>
    <source>
        <strain evidence="3 4">ATCC BAA-1854</strain>
    </source>
</reference>
<dbReference type="InterPro" id="IPR023809">
    <property type="entry name" value="Thiopep_bacteriocin_synth_dom"/>
</dbReference>